<evidence type="ECO:0000256" key="3">
    <source>
        <dbReference type="SAM" id="MobiDB-lite"/>
    </source>
</evidence>
<accession>A0A543KP98</accession>
<dbReference type="CDD" id="cd07067">
    <property type="entry name" value="HP_PGM_like"/>
    <property type="match status" value="1"/>
</dbReference>
<dbReference type="RefSeq" id="WP_141818447.1">
    <property type="nucleotide sequence ID" value="NZ_BAAAIL010000004.1"/>
</dbReference>
<evidence type="ECO:0000256" key="2">
    <source>
        <dbReference type="PIRSR" id="PIRSR613078-2"/>
    </source>
</evidence>
<dbReference type="GO" id="GO:0005737">
    <property type="term" value="C:cytoplasm"/>
    <property type="evidence" value="ECO:0007669"/>
    <property type="project" value="TreeGrafter"/>
</dbReference>
<feature type="active site" description="Tele-phosphohistidine intermediate" evidence="1">
    <location>
        <position position="9"/>
    </location>
</feature>
<evidence type="ECO:0000256" key="1">
    <source>
        <dbReference type="PIRSR" id="PIRSR613078-1"/>
    </source>
</evidence>
<dbReference type="GO" id="GO:0016791">
    <property type="term" value="F:phosphatase activity"/>
    <property type="evidence" value="ECO:0007669"/>
    <property type="project" value="TreeGrafter"/>
</dbReference>
<proteinExistence type="predicted"/>
<dbReference type="AlphaFoldDB" id="A0A543KP98"/>
<dbReference type="EMBL" id="VFPU01000001">
    <property type="protein sequence ID" value="TQM96893.1"/>
    <property type="molecule type" value="Genomic_DNA"/>
</dbReference>
<dbReference type="Gene3D" id="3.40.50.1240">
    <property type="entry name" value="Phosphoglycerate mutase-like"/>
    <property type="match status" value="1"/>
</dbReference>
<evidence type="ECO:0000313" key="4">
    <source>
        <dbReference type="EMBL" id="TQM96893.1"/>
    </source>
</evidence>
<dbReference type="SUPFAM" id="SSF53254">
    <property type="entry name" value="Phosphoglycerate mutase-like"/>
    <property type="match status" value="1"/>
</dbReference>
<dbReference type="Proteomes" id="UP000315133">
    <property type="component" value="Unassembled WGS sequence"/>
</dbReference>
<dbReference type="InterPro" id="IPR029033">
    <property type="entry name" value="His_PPase_superfam"/>
</dbReference>
<feature type="binding site" evidence="2">
    <location>
        <begin position="8"/>
        <end position="15"/>
    </location>
    <ligand>
        <name>substrate</name>
    </ligand>
</feature>
<dbReference type="Pfam" id="PF00300">
    <property type="entry name" value="His_Phos_1"/>
    <property type="match status" value="1"/>
</dbReference>
<sequence length="249" mass="25908">MAVCVLLRHGRTSANASGVLAGWAEGVGLDDTGKDQAGRVGRRLAPSGVVAVVTSPLQRCRETSAAVLAHLPADREVPLHVEDGLGEARYGAWTGRPLAELAQEPLWRRVQDAPSTVTFPASDEHEHESMTAMQQRAVAAVRAWDERMEREHGPGAVWVAVSHGDVIKAVLADALAVPLDEFQRIVVDPASLSIVHRTPARSFVLRTNDTGSDPVDLAPLAARLAAGGANGDAEVGGGAGTPGPASGAP</sequence>
<protein>
    <submittedName>
        <fullName evidence="4">Putative phosphomutase (TIGR03848 family)</fullName>
    </submittedName>
</protein>
<reference evidence="4 5" key="1">
    <citation type="submission" date="2019-06" db="EMBL/GenBank/DDBJ databases">
        <title>Sequencing the genomes of 1000 actinobacteria strains.</title>
        <authorList>
            <person name="Klenk H.-P."/>
        </authorList>
    </citation>
    <scope>NUCLEOTIDE SEQUENCE [LARGE SCALE GENOMIC DNA]</scope>
    <source>
        <strain evidence="4 5">DSM 12362</strain>
    </source>
</reference>
<gene>
    <name evidence="4" type="ORF">FB476_1786</name>
</gene>
<dbReference type="PANTHER" id="PTHR48100:SF2">
    <property type="entry name" value="CONSERVED PROTEIN"/>
    <property type="match status" value="1"/>
</dbReference>
<dbReference type="SMART" id="SM00855">
    <property type="entry name" value="PGAM"/>
    <property type="match status" value="1"/>
</dbReference>
<feature type="region of interest" description="Disordered" evidence="3">
    <location>
        <begin position="228"/>
        <end position="249"/>
    </location>
</feature>
<dbReference type="InterPro" id="IPR022492">
    <property type="entry name" value="Phosphomutase_MSMEG4193_put"/>
</dbReference>
<dbReference type="PANTHER" id="PTHR48100">
    <property type="entry name" value="BROAD-SPECIFICITY PHOSPHATASE YOR283W-RELATED"/>
    <property type="match status" value="1"/>
</dbReference>
<evidence type="ECO:0000313" key="5">
    <source>
        <dbReference type="Proteomes" id="UP000315133"/>
    </source>
</evidence>
<dbReference type="InterPro" id="IPR050275">
    <property type="entry name" value="PGM_Phosphatase"/>
</dbReference>
<feature type="binding site" evidence="2">
    <location>
        <begin position="108"/>
        <end position="109"/>
    </location>
    <ligand>
        <name>substrate</name>
    </ligand>
</feature>
<feature type="binding site" evidence="2">
    <location>
        <position position="59"/>
    </location>
    <ligand>
        <name>substrate</name>
    </ligand>
</feature>
<feature type="binding site" evidence="2">
    <location>
        <begin position="87"/>
        <end position="90"/>
    </location>
    <ligand>
        <name>substrate</name>
    </ligand>
</feature>
<keyword evidence="5" id="KW-1185">Reference proteome</keyword>
<comment type="caution">
    <text evidence="4">The sequence shown here is derived from an EMBL/GenBank/DDBJ whole genome shotgun (WGS) entry which is preliminary data.</text>
</comment>
<dbReference type="NCBIfam" id="TIGR03848">
    <property type="entry name" value="MSMEG_4193"/>
    <property type="match status" value="1"/>
</dbReference>
<dbReference type="OrthoDB" id="4120859at2"/>
<feature type="active site" description="Proton donor/acceptor" evidence="1">
    <location>
        <position position="87"/>
    </location>
</feature>
<feature type="compositionally biased region" description="Gly residues" evidence="3">
    <location>
        <begin position="228"/>
        <end position="241"/>
    </location>
</feature>
<dbReference type="InterPro" id="IPR013078">
    <property type="entry name" value="His_Pase_superF_clade-1"/>
</dbReference>
<name>A0A543KP98_9MICO</name>
<organism evidence="4 5">
    <name type="scientific">Ornithinimicrobium humiphilum</name>
    <dbReference type="NCBI Taxonomy" id="125288"/>
    <lineage>
        <taxon>Bacteria</taxon>
        <taxon>Bacillati</taxon>
        <taxon>Actinomycetota</taxon>
        <taxon>Actinomycetes</taxon>
        <taxon>Micrococcales</taxon>
        <taxon>Ornithinimicrobiaceae</taxon>
        <taxon>Ornithinimicrobium</taxon>
    </lineage>
</organism>